<evidence type="ECO:0000256" key="2">
    <source>
        <dbReference type="ARBA" id="ARBA00022679"/>
    </source>
</evidence>
<evidence type="ECO:0000313" key="6">
    <source>
        <dbReference type="Proteomes" id="UP000184268"/>
    </source>
</evidence>
<dbReference type="Gene3D" id="1.10.1070.20">
    <property type="match status" value="1"/>
</dbReference>
<protein>
    <submittedName>
        <fullName evidence="5">Serine/threonine-protein kinase HipA</fullName>
    </submittedName>
</protein>
<keyword evidence="6" id="KW-1185">Reference proteome</keyword>
<comment type="similarity">
    <text evidence="1">Belongs to the HipA Ser/Thr kinase family.</text>
</comment>
<gene>
    <name evidence="5" type="ORF">SAMN02745129_2253</name>
</gene>
<proteinExistence type="inferred from homology"/>
<name>A0A1M5TRQ6_9GAMM</name>
<evidence type="ECO:0000256" key="1">
    <source>
        <dbReference type="ARBA" id="ARBA00010164"/>
    </source>
</evidence>
<dbReference type="PANTHER" id="PTHR37419">
    <property type="entry name" value="SERINE/THREONINE-PROTEIN KINASE TOXIN HIPA"/>
    <property type="match status" value="1"/>
</dbReference>
<dbReference type="InterPro" id="IPR012893">
    <property type="entry name" value="HipA-like_C"/>
</dbReference>
<reference evidence="6" key="1">
    <citation type="submission" date="2016-11" db="EMBL/GenBank/DDBJ databases">
        <authorList>
            <person name="Varghese N."/>
            <person name="Submissions S."/>
        </authorList>
    </citation>
    <scope>NUCLEOTIDE SEQUENCE [LARGE SCALE GENOMIC DNA]</scope>
    <source>
        <strain evidence="6">DSM 16917</strain>
    </source>
</reference>
<organism evidence="5 6">
    <name type="scientific">Ferrimonas marina</name>
    <dbReference type="NCBI Taxonomy" id="299255"/>
    <lineage>
        <taxon>Bacteria</taxon>
        <taxon>Pseudomonadati</taxon>
        <taxon>Pseudomonadota</taxon>
        <taxon>Gammaproteobacteria</taxon>
        <taxon>Alteromonadales</taxon>
        <taxon>Ferrimonadaceae</taxon>
        <taxon>Ferrimonas</taxon>
    </lineage>
</organism>
<dbReference type="InterPro" id="IPR052028">
    <property type="entry name" value="HipA_Ser/Thr_kinase"/>
</dbReference>
<dbReference type="GO" id="GO:0004674">
    <property type="term" value="F:protein serine/threonine kinase activity"/>
    <property type="evidence" value="ECO:0007669"/>
    <property type="project" value="TreeGrafter"/>
</dbReference>
<evidence type="ECO:0000313" key="5">
    <source>
        <dbReference type="EMBL" id="SHH53452.1"/>
    </source>
</evidence>
<sequence>MSHCKITLDPLTKPAEQQAGYSNKALKTLAGKAGVSPRLPFDQRAFEHQLPKETTGMSISGFQPKLQLVVDDDRFNVIKSQGSHILKPSPKDFPHLAENEHATMVVMHRLGFEVPPNGLLEFPPVDEQAVELTYVIKRYDRDDQGKPLHQVQMDGSMGIKEKFGKTRDDGEQYVSYEQVGQFIMEHVDRGIKSRLDYFGRVALSYLLGNNDAHLRNFGILEGPRDRLAPVYDFVSVAPYPEYFQSCYLALPLLIKEEGGKELASGFNTEFGQYIGADFIEFGEGLGLKPALIKAQIQALISKRDLIEQTYRDSFMPLEHVEAVLSCFNSRAKAMLTFEAVPI</sequence>
<dbReference type="PANTHER" id="PTHR37419:SF6">
    <property type="entry name" value="KINASE HI_0665-RELATED"/>
    <property type="match status" value="1"/>
</dbReference>
<evidence type="ECO:0000259" key="4">
    <source>
        <dbReference type="Pfam" id="PF07804"/>
    </source>
</evidence>
<accession>A0A1M5TRQ6</accession>
<dbReference type="Pfam" id="PF07804">
    <property type="entry name" value="HipA_C"/>
    <property type="match status" value="1"/>
</dbReference>
<evidence type="ECO:0000256" key="3">
    <source>
        <dbReference type="ARBA" id="ARBA00022777"/>
    </source>
</evidence>
<keyword evidence="3 5" id="KW-0418">Kinase</keyword>
<dbReference type="Proteomes" id="UP000184268">
    <property type="component" value="Unassembled WGS sequence"/>
</dbReference>
<dbReference type="OrthoDB" id="9805913at2"/>
<dbReference type="STRING" id="299255.SAMN02745129_2253"/>
<dbReference type="EMBL" id="FQXG01000003">
    <property type="protein sequence ID" value="SHH53452.1"/>
    <property type="molecule type" value="Genomic_DNA"/>
</dbReference>
<dbReference type="AlphaFoldDB" id="A0A1M5TRQ6"/>
<dbReference type="GO" id="GO:0005829">
    <property type="term" value="C:cytosol"/>
    <property type="evidence" value="ECO:0007669"/>
    <property type="project" value="TreeGrafter"/>
</dbReference>
<feature type="domain" description="HipA-like C-terminal" evidence="4">
    <location>
        <begin position="57"/>
        <end position="298"/>
    </location>
</feature>
<keyword evidence="2" id="KW-0808">Transferase</keyword>